<reference evidence="2 3" key="1">
    <citation type="submission" date="2021-05" db="EMBL/GenBank/DDBJ databases">
        <title>Fusibacter ferrireducens sp. nov., an anaerobic, sulfur- and Fe-reducing bacterium isolated from the mangrove sediment.</title>
        <authorList>
            <person name="Qiu D."/>
        </authorList>
    </citation>
    <scope>NUCLEOTIDE SEQUENCE [LARGE SCALE GENOMIC DNA]</scope>
    <source>
        <strain evidence="2 3">DSM 12116</strain>
    </source>
</reference>
<dbReference type="EMBL" id="JAHBCL010000003">
    <property type="protein sequence ID" value="MBS7525523.1"/>
    <property type="molecule type" value="Genomic_DNA"/>
</dbReference>
<protein>
    <submittedName>
        <fullName evidence="2">Uncharacterized protein</fullName>
    </submittedName>
</protein>
<proteinExistence type="predicted"/>
<evidence type="ECO:0000256" key="1">
    <source>
        <dbReference type="SAM" id="Phobius"/>
    </source>
</evidence>
<organism evidence="2 3">
    <name type="scientific">Fusibacter paucivorans</name>
    <dbReference type="NCBI Taxonomy" id="76009"/>
    <lineage>
        <taxon>Bacteria</taxon>
        <taxon>Bacillati</taxon>
        <taxon>Bacillota</taxon>
        <taxon>Clostridia</taxon>
        <taxon>Eubacteriales</taxon>
        <taxon>Eubacteriales Family XII. Incertae Sedis</taxon>
        <taxon>Fusibacter</taxon>
    </lineage>
</organism>
<keyword evidence="1" id="KW-1133">Transmembrane helix</keyword>
<keyword evidence="1" id="KW-0812">Transmembrane</keyword>
<dbReference type="Proteomes" id="UP000746471">
    <property type="component" value="Unassembled WGS sequence"/>
</dbReference>
<evidence type="ECO:0000313" key="2">
    <source>
        <dbReference type="EMBL" id="MBS7525523.1"/>
    </source>
</evidence>
<feature type="transmembrane region" description="Helical" evidence="1">
    <location>
        <begin position="6"/>
        <end position="22"/>
    </location>
</feature>
<gene>
    <name evidence="2" type="ORF">KHM83_02385</name>
</gene>
<sequence>MFYAILIAAIGTLMVYMSVRYIKSIHQIMIFKQVRESILLSTFNYVKQTPDRFLDLNQLRGLAIKRLNEHKLRKWVKALNITWAAHDAIQFMFEFDFTEIHAKYKFIVGIDEIQKVLDELPLS</sequence>
<keyword evidence="1" id="KW-0472">Membrane</keyword>
<comment type="caution">
    <text evidence="2">The sequence shown here is derived from an EMBL/GenBank/DDBJ whole genome shotgun (WGS) entry which is preliminary data.</text>
</comment>
<accession>A0ABS5PKA0</accession>
<evidence type="ECO:0000313" key="3">
    <source>
        <dbReference type="Proteomes" id="UP000746471"/>
    </source>
</evidence>
<keyword evidence="3" id="KW-1185">Reference proteome</keyword>
<name>A0ABS5PKA0_9FIRM</name>
<dbReference type="RefSeq" id="WP_213235312.1">
    <property type="nucleotide sequence ID" value="NZ_JAHBCL010000003.1"/>
</dbReference>